<gene>
    <name evidence="1" type="ORF">JYU14_01300</name>
</gene>
<dbReference type="EMBL" id="JAFITR010000017">
    <property type="protein sequence ID" value="MBN4066701.1"/>
    <property type="molecule type" value="Genomic_DNA"/>
</dbReference>
<reference evidence="1 2" key="1">
    <citation type="submission" date="2021-02" db="EMBL/GenBank/DDBJ databases">
        <title>Activity-based single-cell genomes from oceanic crustal fluid captures similar information to metagenomic and metatranscriptomic surveys with orders of magnitude less sampling.</title>
        <authorList>
            <person name="D'Angelo T.S."/>
            <person name="Orcutt B.N."/>
        </authorList>
    </citation>
    <scope>NUCLEOTIDE SEQUENCE [LARGE SCALE GENOMIC DNA]</scope>
    <source>
        <strain evidence="1">AH-315-G07</strain>
    </source>
</reference>
<proteinExistence type="predicted"/>
<evidence type="ECO:0000313" key="2">
    <source>
        <dbReference type="Proteomes" id="UP000722121"/>
    </source>
</evidence>
<protein>
    <recommendedName>
        <fullName evidence="3">Lipoprotein</fullName>
    </recommendedName>
</protein>
<keyword evidence="2" id="KW-1185">Reference proteome</keyword>
<evidence type="ECO:0008006" key="3">
    <source>
        <dbReference type="Google" id="ProtNLM"/>
    </source>
</evidence>
<comment type="caution">
    <text evidence="1">The sequence shown here is derived from an EMBL/GenBank/DDBJ whole genome shotgun (WGS) entry which is preliminary data.</text>
</comment>
<evidence type="ECO:0000313" key="1">
    <source>
        <dbReference type="EMBL" id="MBN4066701.1"/>
    </source>
</evidence>
<sequence>MLFSILLCFKRIAFFLFSCLLLYGCGCATPACRIKKDPKLFTSFSKEVQRQVREGHVALGYTSEMVKMAVGLPSQVLTRQMSTEFLERWVYRVSFYQTRQEYYHPYYDYSLWTARNNDFTSPPEVPVNVTELKTRPALVVDFVDGKVVAIETEKPGSSISE</sequence>
<organism evidence="1 2">
    <name type="scientific">Simkania negevensis</name>
    <dbReference type="NCBI Taxonomy" id="83561"/>
    <lineage>
        <taxon>Bacteria</taxon>
        <taxon>Pseudomonadati</taxon>
        <taxon>Chlamydiota</taxon>
        <taxon>Chlamydiia</taxon>
        <taxon>Parachlamydiales</taxon>
        <taxon>Simkaniaceae</taxon>
        <taxon>Simkania</taxon>
    </lineage>
</organism>
<dbReference type="Proteomes" id="UP000722121">
    <property type="component" value="Unassembled WGS sequence"/>
</dbReference>
<accession>A0ABS3APT8</accession>
<name>A0ABS3APT8_9BACT</name>